<dbReference type="GO" id="GO:0008448">
    <property type="term" value="F:N-acetylglucosamine-6-phosphate deacetylase activity"/>
    <property type="evidence" value="ECO:0007669"/>
    <property type="project" value="InterPro"/>
</dbReference>
<dbReference type="InterPro" id="IPR011059">
    <property type="entry name" value="Metal-dep_hydrolase_composite"/>
</dbReference>
<evidence type="ECO:0000256" key="2">
    <source>
        <dbReference type="ARBA" id="ARBA00022723"/>
    </source>
</evidence>
<dbReference type="EMBL" id="QVEZ01000004">
    <property type="protein sequence ID" value="RGC05499.1"/>
    <property type="molecule type" value="Genomic_DNA"/>
</dbReference>
<keyword evidence="4 5" id="KW-0119">Carbohydrate metabolism</keyword>
<feature type="binding site" evidence="7">
    <location>
        <position position="125"/>
    </location>
    <ligand>
        <name>Zn(2+)</name>
        <dbReference type="ChEBI" id="CHEBI:29105"/>
    </ligand>
</feature>
<dbReference type="Proteomes" id="UP000261079">
    <property type="component" value="Unassembled WGS sequence"/>
</dbReference>
<sequence length="395" mass="42377">MKLHSNRIYTPEGPKAGVLTVEGSKITAFAENTTDPEAIEYGDQRIIPGIFDTHNHGTCGYDIMNKNAPHEKQIASVKGYLKGLASQGTVNIFPTVCDPDSIRAVAEVAKEGDQDGATILGIHSEGPWLNRTGEKGIRTGWPEVSMETAHAMVEAGGGWLRLVALAPEIPGMDPIIGYFLSQGITVAAAHSDNNYKQAMAAYAKGISVATHTGNVMTDMHHRDIGGLGAALTNENVTCEVICDGLHICDEMLGIYFKVKSTDKFMMVSDCTALSGAPVGKYEGIFEGMALNVTPEGFVLTDTGRLCGSSQPVLFGIGNLVNNVGIPLETCLKMACLNPCIKYGFADRKGTIEVGKDADLVVISDDYQAQVTYAEGRKVYDRSTEGKIFNADYLNR</sequence>
<evidence type="ECO:0000256" key="7">
    <source>
        <dbReference type="PIRSR" id="PIRSR038994-3"/>
    </source>
</evidence>
<comment type="similarity">
    <text evidence="1 5">Belongs to the metallo-dependent hydrolases superfamily. NagA family.</text>
</comment>
<dbReference type="AlphaFoldDB" id="A0A3E2V5W3"/>
<dbReference type="GO" id="GO:0006046">
    <property type="term" value="P:N-acetylglucosamine catabolic process"/>
    <property type="evidence" value="ECO:0007669"/>
    <property type="project" value="TreeGrafter"/>
</dbReference>
<evidence type="ECO:0000256" key="1">
    <source>
        <dbReference type="ARBA" id="ARBA00010716"/>
    </source>
</evidence>
<organism evidence="9 10">
    <name type="scientific">Faecalibacterium prausnitzii</name>
    <dbReference type="NCBI Taxonomy" id="853"/>
    <lineage>
        <taxon>Bacteria</taxon>
        <taxon>Bacillati</taxon>
        <taxon>Bacillota</taxon>
        <taxon>Clostridia</taxon>
        <taxon>Eubacteriales</taxon>
        <taxon>Oscillospiraceae</taxon>
        <taxon>Faecalibacterium</taxon>
    </lineage>
</organism>
<accession>A0A3E2V5W3</accession>
<dbReference type="Pfam" id="PF01979">
    <property type="entry name" value="Amidohydro_1"/>
    <property type="match status" value="1"/>
</dbReference>
<evidence type="ECO:0000256" key="3">
    <source>
        <dbReference type="ARBA" id="ARBA00022801"/>
    </source>
</evidence>
<keyword evidence="2 7" id="KW-0479">Metal-binding</keyword>
<comment type="caution">
    <text evidence="9">The sequence shown here is derived from an EMBL/GenBank/DDBJ whole genome shotgun (WGS) entry which is preliminary data.</text>
</comment>
<dbReference type="SUPFAM" id="SSF51338">
    <property type="entry name" value="Composite domain of metallo-dependent hydrolases"/>
    <property type="match status" value="1"/>
</dbReference>
<dbReference type="GO" id="GO:0046872">
    <property type="term" value="F:metal ion binding"/>
    <property type="evidence" value="ECO:0007669"/>
    <property type="project" value="UniProtKB-KW"/>
</dbReference>
<gene>
    <name evidence="9" type="ORF">DW905_07670</name>
</gene>
<dbReference type="InterPro" id="IPR003764">
    <property type="entry name" value="GlcNAc_6-P_deAcase"/>
</dbReference>
<feature type="domain" description="Amidohydrolase-related" evidence="8">
    <location>
        <begin position="46"/>
        <end position="372"/>
    </location>
</feature>
<reference evidence="9 10" key="1">
    <citation type="submission" date="2018-08" db="EMBL/GenBank/DDBJ databases">
        <title>A genome reference for cultivated species of the human gut microbiota.</title>
        <authorList>
            <person name="Zou Y."/>
            <person name="Xue W."/>
            <person name="Luo G."/>
        </authorList>
    </citation>
    <scope>NUCLEOTIDE SEQUENCE [LARGE SCALE GENOMIC DNA]</scope>
    <source>
        <strain evidence="9 10">AM42-11AC</strain>
    </source>
</reference>
<dbReference type="Gene3D" id="2.30.40.10">
    <property type="entry name" value="Urease, subunit C, domain 1"/>
    <property type="match status" value="1"/>
</dbReference>
<dbReference type="PANTHER" id="PTHR11113:SF14">
    <property type="entry name" value="N-ACETYLGLUCOSAMINE-6-PHOSPHATE DEACETYLASE"/>
    <property type="match status" value="1"/>
</dbReference>
<evidence type="ECO:0000256" key="5">
    <source>
        <dbReference type="PIRNR" id="PIRNR038994"/>
    </source>
</evidence>
<evidence type="ECO:0000259" key="8">
    <source>
        <dbReference type="Pfam" id="PF01979"/>
    </source>
</evidence>
<comment type="cofactor">
    <cofactor evidence="7">
        <name>a divalent metal cation</name>
        <dbReference type="ChEBI" id="CHEBI:60240"/>
    </cofactor>
    <text evidence="7">Binds 1 divalent metal cation per subunit.</text>
</comment>
<evidence type="ECO:0000313" key="10">
    <source>
        <dbReference type="Proteomes" id="UP000261079"/>
    </source>
</evidence>
<evidence type="ECO:0000256" key="4">
    <source>
        <dbReference type="ARBA" id="ARBA00023277"/>
    </source>
</evidence>
<keyword evidence="3 5" id="KW-0378">Hydrolase</keyword>
<evidence type="ECO:0000256" key="6">
    <source>
        <dbReference type="PIRSR" id="PIRSR038994-1"/>
    </source>
</evidence>
<name>A0A3E2V5W3_9FIRM</name>
<feature type="binding site" evidence="7">
    <location>
        <position position="190"/>
    </location>
    <ligand>
        <name>Zn(2+)</name>
        <dbReference type="ChEBI" id="CHEBI:29105"/>
    </ligand>
</feature>
<proteinExistence type="inferred from homology"/>
<dbReference type="RefSeq" id="WP_117476430.1">
    <property type="nucleotide sequence ID" value="NZ_QVEZ01000004.1"/>
</dbReference>
<feature type="active site" description="Proton donor/acceptor" evidence="6">
    <location>
        <position position="269"/>
    </location>
</feature>
<evidence type="ECO:0000313" key="9">
    <source>
        <dbReference type="EMBL" id="RGC05499.1"/>
    </source>
</evidence>
<dbReference type="PANTHER" id="PTHR11113">
    <property type="entry name" value="N-ACETYLGLUCOSAMINE-6-PHOSPHATE DEACETYLASE"/>
    <property type="match status" value="1"/>
</dbReference>
<dbReference type="PIRSF" id="PIRSF038994">
    <property type="entry name" value="NagA"/>
    <property type="match status" value="1"/>
</dbReference>
<dbReference type="Gene3D" id="3.20.20.140">
    <property type="entry name" value="Metal-dependent hydrolases"/>
    <property type="match status" value="1"/>
</dbReference>
<protein>
    <submittedName>
        <fullName evidence="9">N-acetylglucosamine-6-phosphate deacetylase</fullName>
    </submittedName>
</protein>
<feature type="binding site" evidence="7">
    <location>
        <position position="211"/>
    </location>
    <ligand>
        <name>Zn(2+)</name>
        <dbReference type="ChEBI" id="CHEBI:29105"/>
    </ligand>
</feature>
<dbReference type="InterPro" id="IPR032466">
    <property type="entry name" value="Metal_Hydrolase"/>
</dbReference>
<dbReference type="SUPFAM" id="SSF51556">
    <property type="entry name" value="Metallo-dependent hydrolases"/>
    <property type="match status" value="1"/>
</dbReference>
<dbReference type="InterPro" id="IPR006680">
    <property type="entry name" value="Amidohydro-rel"/>
</dbReference>